<dbReference type="PROSITE" id="PS00683">
    <property type="entry name" value="RHODANESE_2"/>
    <property type="match status" value="1"/>
</dbReference>
<dbReference type="FunFam" id="3.40.250.10:FF:000001">
    <property type="entry name" value="Sulfurtransferase"/>
    <property type="match status" value="1"/>
</dbReference>
<dbReference type="Gene3D" id="3.40.250.10">
    <property type="entry name" value="Rhodanese-like domain"/>
    <property type="match status" value="2"/>
</dbReference>
<comment type="subcellular location">
    <subcellularLocation>
        <location evidence="1">Mitochondrion</location>
    </subcellularLocation>
</comment>
<evidence type="ECO:0000256" key="2">
    <source>
        <dbReference type="ARBA" id="ARBA00022679"/>
    </source>
</evidence>
<evidence type="ECO:0000259" key="6">
    <source>
        <dbReference type="PROSITE" id="PS50206"/>
    </source>
</evidence>
<protein>
    <recommendedName>
        <fullName evidence="5">Sulfurtransferase</fullName>
    </recommendedName>
</protein>
<dbReference type="GO" id="GO:0005739">
    <property type="term" value="C:mitochondrion"/>
    <property type="evidence" value="ECO:0007669"/>
    <property type="project" value="UniProtKB-SubCell"/>
</dbReference>
<dbReference type="CDD" id="cd01449">
    <property type="entry name" value="TST_Repeat_2"/>
    <property type="match status" value="1"/>
</dbReference>
<dbReference type="PROSITE" id="PS50206">
    <property type="entry name" value="RHODANESE_3"/>
    <property type="match status" value="2"/>
</dbReference>
<comment type="caution">
    <text evidence="7">The sequence shown here is derived from an EMBL/GenBank/DDBJ whole genome shotgun (WGS) entry which is preliminary data.</text>
</comment>
<dbReference type="SUPFAM" id="SSF52821">
    <property type="entry name" value="Rhodanese/Cell cycle control phosphatase"/>
    <property type="match status" value="2"/>
</dbReference>
<gene>
    <name evidence="7" type="primary">MPST</name>
    <name evidence="7" type="ORF">AOXY_G27135</name>
</gene>
<evidence type="ECO:0000256" key="1">
    <source>
        <dbReference type="ARBA" id="ARBA00004173"/>
    </source>
</evidence>
<evidence type="ECO:0000256" key="4">
    <source>
        <dbReference type="ARBA" id="ARBA00023128"/>
    </source>
</evidence>
<organism evidence="7 8">
    <name type="scientific">Acipenser oxyrinchus oxyrinchus</name>
    <dbReference type="NCBI Taxonomy" id="40147"/>
    <lineage>
        <taxon>Eukaryota</taxon>
        <taxon>Metazoa</taxon>
        <taxon>Chordata</taxon>
        <taxon>Craniata</taxon>
        <taxon>Vertebrata</taxon>
        <taxon>Euteleostomi</taxon>
        <taxon>Actinopterygii</taxon>
        <taxon>Chondrostei</taxon>
        <taxon>Acipenseriformes</taxon>
        <taxon>Acipenseridae</taxon>
        <taxon>Acipenser</taxon>
    </lineage>
</organism>
<keyword evidence="8" id="KW-1185">Reference proteome</keyword>
<evidence type="ECO:0000256" key="5">
    <source>
        <dbReference type="RuleBase" id="RU000507"/>
    </source>
</evidence>
<feature type="domain" description="Rhodanese" evidence="6">
    <location>
        <begin position="22"/>
        <end position="142"/>
    </location>
</feature>
<dbReference type="EMBL" id="JAGXEW010000031">
    <property type="protein sequence ID" value="KAK1155353.1"/>
    <property type="molecule type" value="Genomic_DNA"/>
</dbReference>
<dbReference type="AlphaFoldDB" id="A0AAD8CTY6"/>
<dbReference type="CDD" id="cd01448">
    <property type="entry name" value="TST_Repeat_1"/>
    <property type="match status" value="1"/>
</dbReference>
<dbReference type="FunFam" id="3.40.250.10:FF:000008">
    <property type="entry name" value="Sulfurtransferase"/>
    <property type="match status" value="1"/>
</dbReference>
<dbReference type="InterPro" id="IPR001307">
    <property type="entry name" value="Thiosulphate_STrfase_CS"/>
</dbReference>
<keyword evidence="3" id="KW-0677">Repeat</keyword>
<dbReference type="GO" id="GO:0004792">
    <property type="term" value="F:thiosulfate-cyanide sulfurtransferase activity"/>
    <property type="evidence" value="ECO:0007669"/>
    <property type="project" value="InterPro"/>
</dbReference>
<sequence length="295" mass="32695">MAFQIRALVTAKWLRDAVGTRTRSNPRVLDASWYIPAMNRDPKKEFTQPGHIPGASPFDIDSCSDTASPYPHMLPSESFFAEYVGNLGIGTRTHVVVYDASDFGSFSAPRVWWMFRAFGHGSVSVLDGGLKAWVREGYPLTGEFTKPEPVEFRAKLDRSRVKSYQDVLENLESKRFQLLDVKTPGRYNGTEPEPMEGIEPGHIPGSVNIPFYEFLSDSGCFRTPAELRALFRNNGVDLSRPLAVTCGSGVTACHAVLAALQCGSQDVTVFDGSWSEWFTRASPELVLSEGKGKRF</sequence>
<accession>A0AAD8CTY6</accession>
<name>A0AAD8CTY6_ACIOX</name>
<proteinExistence type="predicted"/>
<dbReference type="InterPro" id="IPR001763">
    <property type="entry name" value="Rhodanese-like_dom"/>
</dbReference>
<keyword evidence="2 5" id="KW-0808">Transferase</keyword>
<dbReference type="Pfam" id="PF00581">
    <property type="entry name" value="Rhodanese"/>
    <property type="match status" value="2"/>
</dbReference>
<dbReference type="PANTHER" id="PTHR11364">
    <property type="entry name" value="THIOSULFATE SULFERTANSFERASE"/>
    <property type="match status" value="1"/>
</dbReference>
<evidence type="ECO:0000313" key="7">
    <source>
        <dbReference type="EMBL" id="KAK1155353.1"/>
    </source>
</evidence>
<feature type="domain" description="Rhodanese" evidence="6">
    <location>
        <begin position="172"/>
        <end position="286"/>
    </location>
</feature>
<evidence type="ECO:0000256" key="3">
    <source>
        <dbReference type="ARBA" id="ARBA00022737"/>
    </source>
</evidence>
<dbReference type="SMART" id="SM00450">
    <property type="entry name" value="RHOD"/>
    <property type="match status" value="2"/>
</dbReference>
<dbReference type="InterPro" id="IPR036873">
    <property type="entry name" value="Rhodanese-like_dom_sf"/>
</dbReference>
<evidence type="ECO:0000313" key="8">
    <source>
        <dbReference type="Proteomes" id="UP001230051"/>
    </source>
</evidence>
<reference evidence="7" key="1">
    <citation type="submission" date="2022-02" db="EMBL/GenBank/DDBJ databases">
        <title>Atlantic sturgeon de novo genome assembly.</title>
        <authorList>
            <person name="Stock M."/>
            <person name="Klopp C."/>
            <person name="Guiguen Y."/>
            <person name="Cabau C."/>
            <person name="Parinello H."/>
            <person name="Santidrian Yebra-Pimentel E."/>
            <person name="Kuhl H."/>
            <person name="Dirks R.P."/>
            <person name="Guessner J."/>
            <person name="Wuertz S."/>
            <person name="Du K."/>
            <person name="Schartl M."/>
        </authorList>
    </citation>
    <scope>NUCLEOTIDE SEQUENCE</scope>
    <source>
        <strain evidence="7">STURGEONOMICS-FGT-2020</strain>
        <tissue evidence="7">Whole blood</tissue>
    </source>
</reference>
<keyword evidence="4" id="KW-0496">Mitochondrion</keyword>
<dbReference type="Proteomes" id="UP001230051">
    <property type="component" value="Unassembled WGS sequence"/>
</dbReference>
<dbReference type="PANTHER" id="PTHR11364:SF27">
    <property type="entry name" value="SULFURTRANSFERASE"/>
    <property type="match status" value="1"/>
</dbReference>
<dbReference type="InterPro" id="IPR045078">
    <property type="entry name" value="TST/MPST-like"/>
</dbReference>